<protein>
    <submittedName>
        <fullName evidence="2">Uncharacterized protein</fullName>
    </submittedName>
</protein>
<evidence type="ECO:0000256" key="1">
    <source>
        <dbReference type="SAM" id="MobiDB-lite"/>
    </source>
</evidence>
<evidence type="ECO:0000313" key="2">
    <source>
        <dbReference type="EMBL" id="VFK41851.1"/>
    </source>
</evidence>
<reference evidence="2" key="1">
    <citation type="submission" date="2019-02" db="EMBL/GenBank/DDBJ databases">
        <authorList>
            <person name="Gruber-Vodicka R. H."/>
            <person name="Seah K. B. B."/>
        </authorList>
    </citation>
    <scope>NUCLEOTIDE SEQUENCE</scope>
    <source>
        <strain evidence="2">BECK_BZ123</strain>
    </source>
</reference>
<name>A0A450YJZ4_9GAMM</name>
<proteinExistence type="predicted"/>
<organism evidence="2">
    <name type="scientific">Candidatus Kentrum sp. TC</name>
    <dbReference type="NCBI Taxonomy" id="2126339"/>
    <lineage>
        <taxon>Bacteria</taxon>
        <taxon>Pseudomonadati</taxon>
        <taxon>Pseudomonadota</taxon>
        <taxon>Gammaproteobacteria</taxon>
        <taxon>Candidatus Kentrum</taxon>
    </lineage>
</organism>
<dbReference type="AlphaFoldDB" id="A0A450YJZ4"/>
<dbReference type="EMBL" id="CAADFS010000011">
    <property type="protein sequence ID" value="VFK41851.1"/>
    <property type="molecule type" value="Genomic_DNA"/>
</dbReference>
<feature type="region of interest" description="Disordered" evidence="1">
    <location>
        <begin position="34"/>
        <end position="63"/>
    </location>
</feature>
<accession>A0A450YJZ4</accession>
<gene>
    <name evidence="2" type="ORF">BECKTC1821D_GA0114238_101115</name>
</gene>
<sequence>MDIIGVIIGIFAIPKKRAFFRWYRTLPHRLHEPIKTETTPPGANVFPNASAIPASQSPTDPPPYDPTRFAASLAFRGRVGELRQLFRHMEVGESVLIEGDFRIGKISLLRIWEIRAIDSGREVRGLERVTRSPAALGPQGKL</sequence>